<keyword evidence="3" id="KW-1185">Reference proteome</keyword>
<organism evidence="2 3">
    <name type="scientific">Amphibalanus amphitrite</name>
    <name type="common">Striped barnacle</name>
    <name type="synonym">Balanus amphitrite</name>
    <dbReference type="NCBI Taxonomy" id="1232801"/>
    <lineage>
        <taxon>Eukaryota</taxon>
        <taxon>Metazoa</taxon>
        <taxon>Ecdysozoa</taxon>
        <taxon>Arthropoda</taxon>
        <taxon>Crustacea</taxon>
        <taxon>Multicrustacea</taxon>
        <taxon>Cirripedia</taxon>
        <taxon>Thoracica</taxon>
        <taxon>Thoracicalcarea</taxon>
        <taxon>Balanomorpha</taxon>
        <taxon>Balanoidea</taxon>
        <taxon>Balanidae</taxon>
        <taxon>Amphibalaninae</taxon>
        <taxon>Amphibalanus</taxon>
    </lineage>
</organism>
<dbReference type="EMBL" id="VIIS01001763">
    <property type="protein sequence ID" value="KAF0293196.1"/>
    <property type="molecule type" value="Genomic_DNA"/>
</dbReference>
<feature type="compositionally biased region" description="Low complexity" evidence="1">
    <location>
        <begin position="449"/>
        <end position="474"/>
    </location>
</feature>
<feature type="compositionally biased region" description="Low complexity" evidence="1">
    <location>
        <begin position="497"/>
        <end position="506"/>
    </location>
</feature>
<feature type="compositionally biased region" description="Low complexity" evidence="1">
    <location>
        <begin position="481"/>
        <end position="490"/>
    </location>
</feature>
<feature type="region of interest" description="Disordered" evidence="1">
    <location>
        <begin position="135"/>
        <end position="175"/>
    </location>
</feature>
<feature type="compositionally biased region" description="Low complexity" evidence="1">
    <location>
        <begin position="248"/>
        <end position="275"/>
    </location>
</feature>
<dbReference type="PRINTS" id="PR01217">
    <property type="entry name" value="PRICHEXTENSN"/>
</dbReference>
<gene>
    <name evidence="2" type="ORF">FJT64_008921</name>
</gene>
<feature type="compositionally biased region" description="Low complexity" evidence="1">
    <location>
        <begin position="401"/>
        <end position="410"/>
    </location>
</feature>
<feature type="compositionally biased region" description="Low complexity" evidence="1">
    <location>
        <begin position="417"/>
        <end position="442"/>
    </location>
</feature>
<name>A0A6A4VFG7_AMPAM</name>
<evidence type="ECO:0000256" key="1">
    <source>
        <dbReference type="SAM" id="MobiDB-lite"/>
    </source>
</evidence>
<feature type="compositionally biased region" description="Polar residues" evidence="1">
    <location>
        <begin position="365"/>
        <end position="380"/>
    </location>
</feature>
<dbReference type="OrthoDB" id="2096280at2759"/>
<evidence type="ECO:0000313" key="2">
    <source>
        <dbReference type="EMBL" id="KAF0293196.1"/>
    </source>
</evidence>
<feature type="region of interest" description="Disordered" evidence="1">
    <location>
        <begin position="246"/>
        <end position="281"/>
    </location>
</feature>
<dbReference type="Proteomes" id="UP000440578">
    <property type="component" value="Unassembled WGS sequence"/>
</dbReference>
<comment type="caution">
    <text evidence="2">The sequence shown here is derived from an EMBL/GenBank/DDBJ whole genome shotgun (WGS) entry which is preliminary data.</text>
</comment>
<protein>
    <submittedName>
        <fullName evidence="2">Uncharacterized protein</fullName>
    </submittedName>
</protein>
<reference evidence="2 3" key="1">
    <citation type="submission" date="2019-07" db="EMBL/GenBank/DDBJ databases">
        <title>Draft genome assembly of a fouling barnacle, Amphibalanus amphitrite (Darwin, 1854): The first reference genome for Thecostraca.</title>
        <authorList>
            <person name="Kim W."/>
        </authorList>
    </citation>
    <scope>NUCLEOTIDE SEQUENCE [LARGE SCALE GENOMIC DNA]</scope>
    <source>
        <strain evidence="2">SNU_AA5</strain>
        <tissue evidence="2">Soma without cirri and trophi</tissue>
    </source>
</reference>
<proteinExistence type="predicted"/>
<dbReference type="AlphaFoldDB" id="A0A6A4VFG7"/>
<accession>A0A6A4VFG7</accession>
<feature type="region of interest" description="Disordered" evidence="1">
    <location>
        <begin position="328"/>
        <end position="547"/>
    </location>
</feature>
<evidence type="ECO:0000313" key="3">
    <source>
        <dbReference type="Proteomes" id="UP000440578"/>
    </source>
</evidence>
<feature type="compositionally biased region" description="Low complexity" evidence="1">
    <location>
        <begin position="385"/>
        <end position="394"/>
    </location>
</feature>
<sequence length="547" mass="59023">MRHVLSGALDIATARTSCSLPAEDLARLDLILATRRKLQAAGFTGFIALLQTMKKMDKLGTKRLPLEAVLAACCQQCLPLATAELRALVERLNLAEGPRRLVIYSLLVATLNWKDRLTLGHLDLLRKEPRPVAECRTSSGCQLPPPPPDWTVERRRSSGPGEPPENAAGPRRDRVVDVVTPSPFIEAGLRETELTMPRSEAFLMELLCGMGVCDYRQFQALYAAARRAHPPDPSVLDVLDEANRSCCPAPAGPAQQRPAEPVQQRPAEPAQQRPAEPAPDGRLCAAGLEEVRAVAESRPCRGTDQIAIVPPSLDGERKLRFAESALEADGRRLPRTDPGCGADFLRPTPPDDRPPCPTPPAANGGDQQCDLQTQPAQSQPCAHRPPSQQPQSQPCGHHTAPSQQQPQSQPCGPHTAPSQQQPQSQPCGQHTAASQQQPQSQPCGPHTAPSQQQPQSQPCGQHTAASQQQPQSQPCGHHTAPSQQQPQSQPCGQHTAPSQQQPQSQPCGQHTALSQQQPQSQPCGQHTAPSQQQPPSQPCAHRPPSRQ</sequence>